<sequence length="480" mass="52403">MKWDESEQILWSQQLALGYGAQPPLYTWLQWAVIQVLGPSVLALALVKHAAIGLTYVLAWLAARQLLTARGAFWVASGLLLMPPFGWNAVRDLTHTVLVTAMALGLCGAVLRLVQAPRPGHYALVGLFCGLGMMAKYSFALSIGAFFVACLTVPQARRALFQRGWWLAPLVGLLIFAPNGWWVLNHWHEATAATLDKMEISQQVSVFTGAANLLQITASTLLLWALVVVLAFRGQLRAPLPADADARWPWRSWAWPLLGRYLLFVGLAMVAMVVLGDVSNFKERWLLPLVAVVPLAFFVWRPSLQADDNPRGGLYTGAVLVFALIFFAMATARPWVAGARNQDKPGEADELTFPVPELAARLRQAGYDGRGDIVGADHMLAAMMRSEFPQVQARGCAPLPGRTPAACVAQALQQARATGRGLLLVSRARDAGWWAAVLPQTGYKEYESMAIPSSKMPVDAAPMPFHFVWVPPQTVPGAQP</sequence>
<feature type="domain" description="Glycosyltransferase RgtA/B/C/D-like" evidence="9">
    <location>
        <begin position="22"/>
        <end position="182"/>
    </location>
</feature>
<dbReference type="OrthoDB" id="9153955at2"/>
<dbReference type="KEGG" id="cser:CCO03_04655"/>
<evidence type="ECO:0000259" key="9">
    <source>
        <dbReference type="Pfam" id="PF13231"/>
    </source>
</evidence>
<evidence type="ECO:0000313" key="10">
    <source>
        <dbReference type="EMBL" id="ARU06654.1"/>
    </source>
</evidence>
<feature type="transmembrane region" description="Helical" evidence="8">
    <location>
        <begin position="252"/>
        <end position="273"/>
    </location>
</feature>
<dbReference type="InterPro" id="IPR038731">
    <property type="entry name" value="RgtA/B/C-like"/>
</dbReference>
<feature type="transmembrane region" description="Helical" evidence="8">
    <location>
        <begin position="313"/>
        <end position="332"/>
    </location>
</feature>
<keyword evidence="6 8" id="KW-1133">Transmembrane helix</keyword>
<evidence type="ECO:0000256" key="6">
    <source>
        <dbReference type="ARBA" id="ARBA00022989"/>
    </source>
</evidence>
<evidence type="ECO:0000256" key="1">
    <source>
        <dbReference type="ARBA" id="ARBA00004651"/>
    </source>
</evidence>
<keyword evidence="7 8" id="KW-0472">Membrane</keyword>
<evidence type="ECO:0000256" key="8">
    <source>
        <dbReference type="SAM" id="Phobius"/>
    </source>
</evidence>
<feature type="transmembrane region" description="Helical" evidence="8">
    <location>
        <begin position="285"/>
        <end position="301"/>
    </location>
</feature>
<dbReference type="GO" id="GO:0016763">
    <property type="term" value="F:pentosyltransferase activity"/>
    <property type="evidence" value="ECO:0007669"/>
    <property type="project" value="TreeGrafter"/>
</dbReference>
<dbReference type="EMBL" id="CP021455">
    <property type="protein sequence ID" value="ARU06654.1"/>
    <property type="molecule type" value="Genomic_DNA"/>
</dbReference>
<dbReference type="PANTHER" id="PTHR33908:SF11">
    <property type="entry name" value="MEMBRANE PROTEIN"/>
    <property type="match status" value="1"/>
</dbReference>
<feature type="transmembrane region" description="Helical" evidence="8">
    <location>
        <begin position="121"/>
        <end position="154"/>
    </location>
</feature>
<evidence type="ECO:0000256" key="5">
    <source>
        <dbReference type="ARBA" id="ARBA00022692"/>
    </source>
</evidence>
<keyword evidence="3" id="KW-0328">Glycosyltransferase</keyword>
<protein>
    <submittedName>
        <fullName evidence="10">Glycosyl transferase</fullName>
    </submittedName>
</protein>
<dbReference type="InterPro" id="IPR050297">
    <property type="entry name" value="LipidA_mod_glycosyltrf_83"/>
</dbReference>
<evidence type="ECO:0000256" key="2">
    <source>
        <dbReference type="ARBA" id="ARBA00022475"/>
    </source>
</evidence>
<dbReference type="GO" id="GO:0009103">
    <property type="term" value="P:lipopolysaccharide biosynthetic process"/>
    <property type="evidence" value="ECO:0007669"/>
    <property type="project" value="UniProtKB-ARBA"/>
</dbReference>
<dbReference type="Pfam" id="PF13231">
    <property type="entry name" value="PMT_2"/>
    <property type="match status" value="1"/>
</dbReference>
<reference evidence="10 11" key="1">
    <citation type="submission" date="2017-05" db="EMBL/GenBank/DDBJ databases">
        <authorList>
            <person name="Song R."/>
            <person name="Chenine A.L."/>
            <person name="Ruprecht R.M."/>
        </authorList>
    </citation>
    <scope>NUCLEOTIDE SEQUENCE [LARGE SCALE GENOMIC DNA]</scope>
    <source>
        <strain evidence="10 11">DSM 26136</strain>
    </source>
</reference>
<evidence type="ECO:0000313" key="11">
    <source>
        <dbReference type="Proteomes" id="UP000196138"/>
    </source>
</evidence>
<keyword evidence="4 10" id="KW-0808">Transferase</keyword>
<dbReference type="AlphaFoldDB" id="A0A1Y0ESK4"/>
<comment type="subcellular location">
    <subcellularLocation>
        <location evidence="1">Cell membrane</location>
        <topology evidence="1">Multi-pass membrane protein</topology>
    </subcellularLocation>
</comment>
<name>A0A1Y0ESK4_9BURK</name>
<evidence type="ECO:0000256" key="7">
    <source>
        <dbReference type="ARBA" id="ARBA00023136"/>
    </source>
</evidence>
<proteinExistence type="predicted"/>
<accession>A0A1Y0ESK4</accession>
<evidence type="ECO:0000256" key="3">
    <source>
        <dbReference type="ARBA" id="ARBA00022676"/>
    </source>
</evidence>
<feature type="transmembrane region" description="Helical" evidence="8">
    <location>
        <begin position="93"/>
        <end position="114"/>
    </location>
</feature>
<gene>
    <name evidence="10" type="ORF">CCO03_04655</name>
</gene>
<dbReference type="PANTHER" id="PTHR33908">
    <property type="entry name" value="MANNOSYLTRANSFERASE YKCB-RELATED"/>
    <property type="match status" value="1"/>
</dbReference>
<dbReference type="GO" id="GO:0005886">
    <property type="term" value="C:plasma membrane"/>
    <property type="evidence" value="ECO:0007669"/>
    <property type="project" value="UniProtKB-SubCell"/>
</dbReference>
<keyword evidence="5 8" id="KW-0812">Transmembrane</keyword>
<organism evidence="10 11">
    <name type="scientific">Comamonas serinivorans</name>
    <dbReference type="NCBI Taxonomy" id="1082851"/>
    <lineage>
        <taxon>Bacteria</taxon>
        <taxon>Pseudomonadati</taxon>
        <taxon>Pseudomonadota</taxon>
        <taxon>Betaproteobacteria</taxon>
        <taxon>Burkholderiales</taxon>
        <taxon>Comamonadaceae</taxon>
        <taxon>Comamonas</taxon>
    </lineage>
</organism>
<feature type="transmembrane region" description="Helical" evidence="8">
    <location>
        <begin position="67"/>
        <end position="87"/>
    </location>
</feature>
<feature type="transmembrane region" description="Helical" evidence="8">
    <location>
        <begin position="166"/>
        <end position="184"/>
    </location>
</feature>
<feature type="transmembrane region" description="Helical" evidence="8">
    <location>
        <begin position="204"/>
        <end position="232"/>
    </location>
</feature>
<dbReference type="Proteomes" id="UP000196138">
    <property type="component" value="Chromosome"/>
</dbReference>
<keyword evidence="11" id="KW-1185">Reference proteome</keyword>
<evidence type="ECO:0000256" key="4">
    <source>
        <dbReference type="ARBA" id="ARBA00022679"/>
    </source>
</evidence>
<keyword evidence="2" id="KW-1003">Cell membrane</keyword>